<organism evidence="3 4">
    <name type="scientific">Humibacillus xanthopallidus</name>
    <dbReference type="NCBI Taxonomy" id="412689"/>
    <lineage>
        <taxon>Bacteria</taxon>
        <taxon>Bacillati</taxon>
        <taxon>Actinomycetota</taxon>
        <taxon>Actinomycetes</taxon>
        <taxon>Micrococcales</taxon>
        <taxon>Intrasporangiaceae</taxon>
        <taxon>Humibacillus</taxon>
    </lineage>
</organism>
<evidence type="ECO:0000313" key="4">
    <source>
        <dbReference type="Proteomes" id="UP000320085"/>
    </source>
</evidence>
<dbReference type="OrthoDB" id="5194448at2"/>
<evidence type="ECO:0000256" key="2">
    <source>
        <dbReference type="SAM" id="Phobius"/>
    </source>
</evidence>
<dbReference type="EMBL" id="VFQF01000001">
    <property type="protein sequence ID" value="TQN47537.1"/>
    <property type="molecule type" value="Genomic_DNA"/>
</dbReference>
<accession>A0A543PTX9</accession>
<dbReference type="AlphaFoldDB" id="A0A543PTX9"/>
<keyword evidence="2" id="KW-0812">Transmembrane</keyword>
<dbReference type="RefSeq" id="WP_141819836.1">
    <property type="nucleotide sequence ID" value="NZ_BAAAQC010000005.1"/>
</dbReference>
<protein>
    <submittedName>
        <fullName evidence="3">DUF3043 family protein</fullName>
    </submittedName>
</protein>
<feature type="region of interest" description="Disordered" evidence="1">
    <location>
        <begin position="1"/>
        <end position="41"/>
    </location>
</feature>
<name>A0A543PTX9_9MICO</name>
<reference evidence="3 4" key="1">
    <citation type="submission" date="2019-06" db="EMBL/GenBank/DDBJ databases">
        <title>Sequencing the genomes of 1000 actinobacteria strains.</title>
        <authorList>
            <person name="Klenk H.-P."/>
        </authorList>
    </citation>
    <scope>NUCLEOTIDE SEQUENCE [LARGE SCALE GENOMIC DNA]</scope>
    <source>
        <strain evidence="3 4">DSM 21776</strain>
    </source>
</reference>
<dbReference type="Proteomes" id="UP000320085">
    <property type="component" value="Unassembled WGS sequence"/>
</dbReference>
<proteinExistence type="predicted"/>
<comment type="caution">
    <text evidence="3">The sequence shown here is derived from an EMBL/GenBank/DDBJ whole genome shotgun (WGS) entry which is preliminary data.</text>
</comment>
<evidence type="ECO:0000256" key="1">
    <source>
        <dbReference type="SAM" id="MobiDB-lite"/>
    </source>
</evidence>
<sequence length="192" mass="22159">MFGRKKTLNEELAPPVEQDSARPGAKNRPTPKRREQEALNKRPLIVTDRKAARSSDKAVRREQMAKQRAGMMAGDEKFLPVRDKGPRRRFIRDTVDARWNIGEFMLPVMLIVLLLSFVRASWALMAVFVLVYGLILVAIIDALLMWRRTRTKVESRFGQAEKGDAWYAIMRAFQMRRTRMPKPQVARGDHPA</sequence>
<gene>
    <name evidence="3" type="ORF">FHX52_0639</name>
</gene>
<keyword evidence="2" id="KW-1133">Transmembrane helix</keyword>
<feature type="transmembrane region" description="Helical" evidence="2">
    <location>
        <begin position="124"/>
        <end position="146"/>
    </location>
</feature>
<keyword evidence="2" id="KW-0472">Membrane</keyword>
<feature type="transmembrane region" description="Helical" evidence="2">
    <location>
        <begin position="97"/>
        <end position="118"/>
    </location>
</feature>
<dbReference type="Pfam" id="PF11241">
    <property type="entry name" value="DUF3043"/>
    <property type="match status" value="1"/>
</dbReference>
<dbReference type="InterPro" id="IPR021403">
    <property type="entry name" value="DUF3043"/>
</dbReference>
<evidence type="ECO:0000313" key="3">
    <source>
        <dbReference type="EMBL" id="TQN47537.1"/>
    </source>
</evidence>